<keyword evidence="6" id="KW-0238">DNA-binding</keyword>
<dbReference type="GO" id="GO:0003677">
    <property type="term" value="F:DNA binding"/>
    <property type="evidence" value="ECO:0007669"/>
    <property type="project" value="UniProtKB-KW"/>
</dbReference>
<dbReference type="GO" id="GO:0000178">
    <property type="term" value="C:exosome (RNase complex)"/>
    <property type="evidence" value="ECO:0007669"/>
    <property type="project" value="TreeGrafter"/>
</dbReference>
<reference evidence="8" key="1">
    <citation type="submission" date="2021-05" db="EMBL/GenBank/DDBJ databases">
        <title>The genome of the haptophyte Pavlova lutheri (Diacronema luteri, Pavlovales) - a model for lipid biosynthesis in eukaryotic algae.</title>
        <authorList>
            <person name="Hulatt C.J."/>
            <person name="Posewitz M.C."/>
        </authorList>
    </citation>
    <scope>NUCLEOTIDE SEQUENCE</scope>
    <source>
        <strain evidence="8">NIVA-4/92</strain>
    </source>
</reference>
<dbReference type="GO" id="GO:0010468">
    <property type="term" value="P:regulation of gene expression"/>
    <property type="evidence" value="ECO:0007669"/>
    <property type="project" value="TreeGrafter"/>
</dbReference>
<dbReference type="GO" id="GO:0003723">
    <property type="term" value="F:RNA binding"/>
    <property type="evidence" value="ECO:0007669"/>
    <property type="project" value="UniProtKB-UniRule"/>
</dbReference>
<dbReference type="OrthoDB" id="1421013at2759"/>
<feature type="region of interest" description="Disordered" evidence="7">
    <location>
        <begin position="142"/>
        <end position="173"/>
    </location>
</feature>
<dbReference type="GO" id="GO:0000460">
    <property type="term" value="P:maturation of 5.8S rRNA"/>
    <property type="evidence" value="ECO:0007669"/>
    <property type="project" value="TreeGrafter"/>
</dbReference>
<evidence type="ECO:0000256" key="5">
    <source>
        <dbReference type="ARBA" id="ARBA00023242"/>
    </source>
</evidence>
<evidence type="ECO:0000256" key="6">
    <source>
        <dbReference type="RuleBase" id="RU368003"/>
    </source>
</evidence>
<keyword evidence="5 6" id="KW-0539">Nucleus</keyword>
<proteinExistence type="inferred from homology"/>
<evidence type="ECO:0000256" key="3">
    <source>
        <dbReference type="ARBA" id="ARBA00022552"/>
    </source>
</evidence>
<keyword evidence="3 6" id="KW-0698">rRNA processing</keyword>
<dbReference type="GO" id="GO:0005737">
    <property type="term" value="C:cytoplasm"/>
    <property type="evidence" value="ECO:0007669"/>
    <property type="project" value="UniProtKB-SubCell"/>
</dbReference>
<protein>
    <recommendedName>
        <fullName evidence="6">Nuclear nucleic acid-binding protein C1D</fullName>
    </recommendedName>
</protein>
<accession>A0A8J5XW76</accession>
<feature type="compositionally biased region" description="Basic and acidic residues" evidence="7">
    <location>
        <begin position="152"/>
        <end position="164"/>
    </location>
</feature>
<comment type="similarity">
    <text evidence="2 6">Belongs to the C1D family.</text>
</comment>
<evidence type="ECO:0000256" key="7">
    <source>
        <dbReference type="SAM" id="MobiDB-lite"/>
    </source>
</evidence>
<comment type="subcellular location">
    <subcellularLocation>
        <location evidence="6">Cytoplasm</location>
    </subcellularLocation>
    <subcellularLocation>
        <location evidence="6">Nucleus</location>
        <location evidence="6">Nucleolus</location>
    </subcellularLocation>
    <subcellularLocation>
        <location evidence="1 6">Nucleus</location>
    </subcellularLocation>
</comment>
<dbReference type="InterPro" id="IPR007146">
    <property type="entry name" value="Sas10/Utp3/C1D"/>
</dbReference>
<dbReference type="EMBL" id="JAGTXO010000003">
    <property type="protein sequence ID" value="KAG8469080.1"/>
    <property type="molecule type" value="Genomic_DNA"/>
</dbReference>
<dbReference type="PANTHER" id="PTHR15341">
    <property type="entry name" value="SUN-COR STEROID HORMONE RECEPTOR CO-REPRESSOR"/>
    <property type="match status" value="1"/>
</dbReference>
<comment type="function">
    <text evidence="6">Plays a role in the recruitment of the exosome to pre-rRNA to mediate the 3'-5' end processing of the 5.8S rRNA.</text>
</comment>
<dbReference type="Pfam" id="PF04000">
    <property type="entry name" value="Sas10_Utp3"/>
    <property type="match status" value="1"/>
</dbReference>
<evidence type="ECO:0000313" key="8">
    <source>
        <dbReference type="EMBL" id="KAG8469080.1"/>
    </source>
</evidence>
<keyword evidence="9" id="KW-1185">Reference proteome</keyword>
<comment type="subunit">
    <text evidence="6">Monomer and homodimer.</text>
</comment>
<organism evidence="8 9">
    <name type="scientific">Diacronema lutheri</name>
    <name type="common">Unicellular marine alga</name>
    <name type="synonym">Monochrysis lutheri</name>
    <dbReference type="NCBI Taxonomy" id="2081491"/>
    <lineage>
        <taxon>Eukaryota</taxon>
        <taxon>Haptista</taxon>
        <taxon>Haptophyta</taxon>
        <taxon>Pavlovophyceae</taxon>
        <taxon>Pavlovales</taxon>
        <taxon>Pavlovaceae</taxon>
        <taxon>Diacronema</taxon>
    </lineage>
</organism>
<evidence type="ECO:0000256" key="1">
    <source>
        <dbReference type="ARBA" id="ARBA00004123"/>
    </source>
</evidence>
<keyword evidence="4 6" id="KW-0694">RNA-binding</keyword>
<dbReference type="AlphaFoldDB" id="A0A8J5XW76"/>
<gene>
    <name evidence="8" type="ORF">KFE25_007598</name>
</gene>
<comment type="caution">
    <text evidence="8">The sequence shown here is derived from an EMBL/GenBank/DDBJ whole genome shotgun (WGS) entry which is preliminary data.</text>
</comment>
<keyword evidence="6" id="KW-0963">Cytoplasm</keyword>
<dbReference type="OMA" id="SADRKEM"/>
<dbReference type="Proteomes" id="UP000751190">
    <property type="component" value="Unassembled WGS sequence"/>
</dbReference>
<evidence type="ECO:0000256" key="2">
    <source>
        <dbReference type="ARBA" id="ARBA00009154"/>
    </source>
</evidence>
<name>A0A8J5XW76_DIALT</name>
<dbReference type="InterPro" id="IPR011082">
    <property type="entry name" value="Exosome-assoc_fac/DNA_repair"/>
</dbReference>
<dbReference type="PANTHER" id="PTHR15341:SF3">
    <property type="entry name" value="NUCLEAR NUCLEIC ACID-BINDING PROTEIN C1D"/>
    <property type="match status" value="1"/>
</dbReference>
<sequence>MADEDAQTTRQTFSEQVGALPDDVKAPLLDFDLALRDVEEQVGKLTERDWSELTRGMSALETARLNVTCAYTLNTLFFIYLKTQGVSTSDHPVKQELDRVRQYLKKVKGMSSDAEQQKANVRLNAEAAKRFITHALGEPAALLPDAPASGVETKRKRDAAEGSKARKGKKSKK</sequence>
<evidence type="ECO:0000313" key="9">
    <source>
        <dbReference type="Proteomes" id="UP000751190"/>
    </source>
</evidence>
<dbReference type="GO" id="GO:0005730">
    <property type="term" value="C:nucleolus"/>
    <property type="evidence" value="ECO:0007669"/>
    <property type="project" value="UniProtKB-SubCell"/>
</dbReference>
<evidence type="ECO:0000256" key="4">
    <source>
        <dbReference type="ARBA" id="ARBA00022884"/>
    </source>
</evidence>